<dbReference type="PANTHER" id="PTHR43679">
    <property type="entry name" value="OCTANOYLTRANSFERASE LIPM-RELATED"/>
    <property type="match status" value="1"/>
</dbReference>
<dbReference type="InterPro" id="IPR045864">
    <property type="entry name" value="aa-tRNA-synth_II/BPL/LPL"/>
</dbReference>
<protein>
    <submittedName>
        <fullName evidence="2">Lipoate-protein ligase A</fullName>
    </submittedName>
</protein>
<gene>
    <name evidence="2" type="ORF">LY04_03408</name>
</gene>
<organism evidence="2 3">
    <name type="scientific">Oceanimonas baumannii</name>
    <dbReference type="NCBI Taxonomy" id="129578"/>
    <lineage>
        <taxon>Bacteria</taxon>
        <taxon>Pseudomonadati</taxon>
        <taxon>Pseudomonadota</taxon>
        <taxon>Gammaproteobacteria</taxon>
        <taxon>Aeromonadales</taxon>
        <taxon>Aeromonadaceae</taxon>
        <taxon>Oceanimonas</taxon>
    </lineage>
</organism>
<proteinExistence type="predicted"/>
<comment type="caution">
    <text evidence="2">The sequence shown here is derived from an EMBL/GenBank/DDBJ whole genome shotgun (WGS) entry which is preliminary data.</text>
</comment>
<keyword evidence="3" id="KW-1185">Reference proteome</keyword>
<accession>A0ABY2EUN5</accession>
<dbReference type="EMBL" id="SODO01000019">
    <property type="protein sequence ID" value="TDW55302.1"/>
    <property type="molecule type" value="Genomic_DNA"/>
</dbReference>
<name>A0ABY2EUN5_9GAMM</name>
<dbReference type="Pfam" id="PF21948">
    <property type="entry name" value="LplA-B_cat"/>
    <property type="match status" value="1"/>
</dbReference>
<dbReference type="InterPro" id="IPR004143">
    <property type="entry name" value="BPL_LPL_catalytic"/>
</dbReference>
<dbReference type="SUPFAM" id="SSF55681">
    <property type="entry name" value="Class II aaRS and biotin synthetases"/>
    <property type="match status" value="1"/>
</dbReference>
<dbReference type="PANTHER" id="PTHR43679:SF2">
    <property type="entry name" value="OCTANOYL-[GCVH]:PROTEIN N-OCTANOYLTRANSFERASE"/>
    <property type="match status" value="1"/>
</dbReference>
<dbReference type="CDD" id="cd16443">
    <property type="entry name" value="LplA"/>
    <property type="match status" value="1"/>
</dbReference>
<dbReference type="Gene3D" id="3.30.390.50">
    <property type="entry name" value="CO dehydrogenase flavoprotein, C-terminal domain"/>
    <property type="match status" value="1"/>
</dbReference>
<dbReference type="GO" id="GO:0016874">
    <property type="term" value="F:ligase activity"/>
    <property type="evidence" value="ECO:0007669"/>
    <property type="project" value="UniProtKB-KW"/>
</dbReference>
<dbReference type="Proteomes" id="UP000295058">
    <property type="component" value="Unassembled WGS sequence"/>
</dbReference>
<dbReference type="PROSITE" id="PS51733">
    <property type="entry name" value="BPL_LPL_CATALYTIC"/>
    <property type="match status" value="1"/>
</dbReference>
<evidence type="ECO:0000313" key="3">
    <source>
        <dbReference type="Proteomes" id="UP000295058"/>
    </source>
</evidence>
<sequence length="382" mass="41144">MADTDIILWHPQTGLASLSGGCLCLFLLMNGDVMHGEYKVPGGKLVVADVEVEQDCLTRVSISGDFFLEPDSALIRINEALTGLSASASHQTLTAAIKDVLDDGVMMFGFSAEAVATAVRRALGKATSWHDHQFTVIPPVSLPAAEHVALDEVLVSSVAEGLRGPTLRFWDWNDSVVVIGSFQSVKNEVDMVSAAEHGVQVVRRVTGGGAMFMEPGNCITYSLTVPTSLVDGVNIEQSYQQLDAWVLAALNTVGIKAHYVPLNDIASGKGKIGGAAQKRFANGVLVHHATLAYDIDASKMLQVLRTGREKLSDKGITSANKRVDPMRSQTGLDRNTIIDAFISHFSQVYQTRNGGYLPQELAAAKALVTEKYVTDAWLYKVN</sequence>
<dbReference type="InterPro" id="IPR050664">
    <property type="entry name" value="Octanoyltrans_LipM/LipL"/>
</dbReference>
<evidence type="ECO:0000259" key="1">
    <source>
        <dbReference type="PROSITE" id="PS51733"/>
    </source>
</evidence>
<feature type="domain" description="BPL/LPL catalytic" evidence="1">
    <location>
        <begin position="161"/>
        <end position="353"/>
    </location>
</feature>
<dbReference type="Gene3D" id="3.30.930.10">
    <property type="entry name" value="Bira Bifunctional Protein, Domain 2"/>
    <property type="match status" value="1"/>
</dbReference>
<keyword evidence="2" id="KW-0436">Ligase</keyword>
<evidence type="ECO:0000313" key="2">
    <source>
        <dbReference type="EMBL" id="TDW55302.1"/>
    </source>
</evidence>
<reference evidence="2 3" key="1">
    <citation type="submission" date="2019-03" db="EMBL/GenBank/DDBJ databases">
        <title>Genomic Encyclopedia of Archaeal and Bacterial Type Strains, Phase II (KMG-II): from individual species to whole genera.</title>
        <authorList>
            <person name="Goeker M."/>
        </authorList>
    </citation>
    <scope>NUCLEOTIDE SEQUENCE [LARGE SCALE GENOMIC DNA]</scope>
    <source>
        <strain evidence="2 3">DSM 15594</strain>
    </source>
</reference>